<gene>
    <name evidence="2" type="ORF">SAMN04488092_1234</name>
</gene>
<dbReference type="EMBL" id="FOEP01000023">
    <property type="protein sequence ID" value="SER06111.1"/>
    <property type="molecule type" value="Genomic_DNA"/>
</dbReference>
<feature type="transmembrane region" description="Helical" evidence="1">
    <location>
        <begin position="43"/>
        <end position="61"/>
    </location>
</feature>
<evidence type="ECO:0008006" key="4">
    <source>
        <dbReference type="Google" id="ProtNLM"/>
    </source>
</evidence>
<evidence type="ECO:0000313" key="3">
    <source>
        <dbReference type="Proteomes" id="UP000198634"/>
    </source>
</evidence>
<dbReference type="InterPro" id="IPR021265">
    <property type="entry name" value="DUF2842"/>
</dbReference>
<keyword evidence="1" id="KW-0812">Transmembrane</keyword>
<dbReference type="STRING" id="657014.SAMN04488092_1234"/>
<evidence type="ECO:0000313" key="2">
    <source>
        <dbReference type="EMBL" id="SER06111.1"/>
    </source>
</evidence>
<keyword evidence="1" id="KW-0472">Membrane</keyword>
<sequence>MALSYKSRRRWTLIILLVGLPLYVVAAVTVVNLMNRPPMWAELLIYVALGVVWAVPFKFVFRGVGQADPDADDR</sequence>
<dbReference type="Pfam" id="PF11003">
    <property type="entry name" value="DUF2842"/>
    <property type="match status" value="1"/>
</dbReference>
<keyword evidence="1" id="KW-1133">Transmembrane helix</keyword>
<accession>A0A1H9L3M9</accession>
<proteinExistence type="predicted"/>
<dbReference type="AlphaFoldDB" id="A0A1H9L3M9"/>
<name>A0A1H9L3M9_9RHOB</name>
<protein>
    <recommendedName>
        <fullName evidence="4">DUF2842 domain-containing protein</fullName>
    </recommendedName>
</protein>
<evidence type="ECO:0000256" key="1">
    <source>
        <dbReference type="SAM" id="Phobius"/>
    </source>
</evidence>
<reference evidence="2 3" key="1">
    <citation type="submission" date="2016-10" db="EMBL/GenBank/DDBJ databases">
        <authorList>
            <person name="de Groot N.N."/>
        </authorList>
    </citation>
    <scope>NUCLEOTIDE SEQUENCE [LARGE SCALE GENOMIC DNA]</scope>
    <source>
        <strain evidence="2 3">DSM 22007</strain>
    </source>
</reference>
<keyword evidence="3" id="KW-1185">Reference proteome</keyword>
<dbReference type="RefSeq" id="WP_090271361.1">
    <property type="nucleotide sequence ID" value="NZ_FOEP01000023.1"/>
</dbReference>
<organism evidence="2 3">
    <name type="scientific">Thalassovita taeanensis</name>
    <dbReference type="NCBI Taxonomy" id="657014"/>
    <lineage>
        <taxon>Bacteria</taxon>
        <taxon>Pseudomonadati</taxon>
        <taxon>Pseudomonadota</taxon>
        <taxon>Alphaproteobacteria</taxon>
        <taxon>Rhodobacterales</taxon>
        <taxon>Roseobacteraceae</taxon>
        <taxon>Thalassovita</taxon>
    </lineage>
</organism>
<dbReference type="Proteomes" id="UP000198634">
    <property type="component" value="Unassembled WGS sequence"/>
</dbReference>
<dbReference type="OrthoDB" id="7510023at2"/>